<keyword evidence="8" id="KW-1185">Reference proteome</keyword>
<evidence type="ECO:0000256" key="1">
    <source>
        <dbReference type="ARBA" id="ARBA00023015"/>
    </source>
</evidence>
<keyword evidence="1" id="KW-0805">Transcription regulation</keyword>
<feature type="compositionally biased region" description="Basic and acidic residues" evidence="5">
    <location>
        <begin position="7"/>
        <end position="31"/>
    </location>
</feature>
<proteinExistence type="predicted"/>
<feature type="region of interest" description="Disordered" evidence="5">
    <location>
        <begin position="1"/>
        <end position="47"/>
    </location>
</feature>
<name>A0A5S4FET6_9ACTN</name>
<dbReference type="Pfam" id="PF14246">
    <property type="entry name" value="TetR_C_7"/>
    <property type="match status" value="1"/>
</dbReference>
<dbReference type="InterPro" id="IPR036271">
    <property type="entry name" value="Tet_transcr_reg_TetR-rel_C_sf"/>
</dbReference>
<dbReference type="OrthoDB" id="7186128at2"/>
<dbReference type="FunFam" id="1.10.10.60:FF:000141">
    <property type="entry name" value="TetR family transcriptional regulator"/>
    <property type="match status" value="1"/>
</dbReference>
<organism evidence="7 8">
    <name type="scientific">Nonomuraea turkmeniaca</name>
    <dbReference type="NCBI Taxonomy" id="103838"/>
    <lineage>
        <taxon>Bacteria</taxon>
        <taxon>Bacillati</taxon>
        <taxon>Actinomycetota</taxon>
        <taxon>Actinomycetes</taxon>
        <taxon>Streptosporangiales</taxon>
        <taxon>Streptosporangiaceae</taxon>
        <taxon>Nonomuraea</taxon>
    </lineage>
</organism>
<keyword evidence="2 4" id="KW-0238">DNA-binding</keyword>
<dbReference type="GO" id="GO:0045892">
    <property type="term" value="P:negative regulation of DNA-templated transcription"/>
    <property type="evidence" value="ECO:0007669"/>
    <property type="project" value="UniProtKB-ARBA"/>
</dbReference>
<evidence type="ECO:0000256" key="2">
    <source>
        <dbReference type="ARBA" id="ARBA00023125"/>
    </source>
</evidence>
<evidence type="ECO:0000256" key="4">
    <source>
        <dbReference type="PROSITE-ProRule" id="PRU00335"/>
    </source>
</evidence>
<dbReference type="Proteomes" id="UP000309128">
    <property type="component" value="Unassembled WGS sequence"/>
</dbReference>
<gene>
    <name evidence="7" type="ORF">ETD86_23425</name>
</gene>
<reference evidence="7 8" key="1">
    <citation type="submission" date="2019-05" db="EMBL/GenBank/DDBJ databases">
        <title>Draft genome sequence of Nonomuraea turkmeniaca DSM 43926.</title>
        <authorList>
            <person name="Saricaoglu S."/>
            <person name="Isik K."/>
        </authorList>
    </citation>
    <scope>NUCLEOTIDE SEQUENCE [LARGE SCALE GENOMIC DNA]</scope>
    <source>
        <strain evidence="7 8">DSM 43926</strain>
    </source>
</reference>
<dbReference type="PANTHER" id="PTHR30055">
    <property type="entry name" value="HTH-TYPE TRANSCRIPTIONAL REGULATOR RUTR"/>
    <property type="match status" value="1"/>
</dbReference>
<protein>
    <submittedName>
        <fullName evidence="7">TetR/AcrR family transcriptional regulator</fullName>
    </submittedName>
</protein>
<keyword evidence="3" id="KW-0804">Transcription</keyword>
<dbReference type="EMBL" id="VCKY01000079">
    <property type="protein sequence ID" value="TMR17483.1"/>
    <property type="molecule type" value="Genomic_DNA"/>
</dbReference>
<evidence type="ECO:0000256" key="3">
    <source>
        <dbReference type="ARBA" id="ARBA00023163"/>
    </source>
</evidence>
<evidence type="ECO:0000313" key="8">
    <source>
        <dbReference type="Proteomes" id="UP000309128"/>
    </source>
</evidence>
<dbReference type="SUPFAM" id="SSF46689">
    <property type="entry name" value="Homeodomain-like"/>
    <property type="match status" value="1"/>
</dbReference>
<dbReference type="GO" id="GO:0003700">
    <property type="term" value="F:DNA-binding transcription factor activity"/>
    <property type="evidence" value="ECO:0007669"/>
    <property type="project" value="TreeGrafter"/>
</dbReference>
<dbReference type="PRINTS" id="PR00455">
    <property type="entry name" value="HTHTETR"/>
</dbReference>
<feature type="domain" description="HTH tetR-type" evidence="6">
    <location>
        <begin position="92"/>
        <end position="152"/>
    </location>
</feature>
<evidence type="ECO:0000313" key="7">
    <source>
        <dbReference type="EMBL" id="TMR17483.1"/>
    </source>
</evidence>
<dbReference type="GO" id="GO:0000976">
    <property type="term" value="F:transcription cis-regulatory region binding"/>
    <property type="evidence" value="ECO:0007669"/>
    <property type="project" value="TreeGrafter"/>
</dbReference>
<dbReference type="AlphaFoldDB" id="A0A5S4FET6"/>
<feature type="DNA-binding region" description="H-T-H motif" evidence="4">
    <location>
        <begin position="115"/>
        <end position="134"/>
    </location>
</feature>
<evidence type="ECO:0000259" key="6">
    <source>
        <dbReference type="PROSITE" id="PS50977"/>
    </source>
</evidence>
<comment type="caution">
    <text evidence="7">The sequence shown here is derived from an EMBL/GenBank/DDBJ whole genome shotgun (WGS) entry which is preliminary data.</text>
</comment>
<dbReference type="PROSITE" id="PS50977">
    <property type="entry name" value="HTH_TETR_2"/>
    <property type="match status" value="1"/>
</dbReference>
<evidence type="ECO:0000256" key="5">
    <source>
        <dbReference type="SAM" id="MobiDB-lite"/>
    </source>
</evidence>
<dbReference type="InterPro" id="IPR050109">
    <property type="entry name" value="HTH-type_TetR-like_transc_reg"/>
</dbReference>
<dbReference type="Gene3D" id="1.10.357.10">
    <property type="entry name" value="Tetracycline Repressor, domain 2"/>
    <property type="match status" value="1"/>
</dbReference>
<sequence length="291" mass="31780">MGHRGRRPGEQSSDREQNCDNTFEHVREPRKARVPGTSGAGTDLPSSQELRAVEQWPPPRRVAPVLTTYQTEQYGLIHGGPAVMSQDSARSRAKRAQIHQGATRVFLAEGFAGATTDAIAKAAGVSKQTLYVYYRSKEQLMVDVLDSLLSRLNRDHAVLESDRPVGSLPELRQTLTDLACEVLEIVAGSDYLALARVIIADAPRVPEIGRLWAQTITSGVRHLVAELLERARDCGVIDVEDVEAATRLFVGGVLTYILPDGIVAVDGPVAAPSRERVERIVDLFLRAITIS</sequence>
<accession>A0A5S4FET6</accession>
<dbReference type="InterPro" id="IPR039536">
    <property type="entry name" value="TetR_C_Proteobacteria"/>
</dbReference>
<dbReference type="InterPro" id="IPR009057">
    <property type="entry name" value="Homeodomain-like_sf"/>
</dbReference>
<dbReference type="PANTHER" id="PTHR30055:SF234">
    <property type="entry name" value="HTH-TYPE TRANSCRIPTIONAL REGULATOR BETI"/>
    <property type="match status" value="1"/>
</dbReference>
<dbReference type="InterPro" id="IPR001647">
    <property type="entry name" value="HTH_TetR"/>
</dbReference>
<dbReference type="Pfam" id="PF00440">
    <property type="entry name" value="TetR_N"/>
    <property type="match status" value="1"/>
</dbReference>
<dbReference type="SUPFAM" id="SSF48498">
    <property type="entry name" value="Tetracyclin repressor-like, C-terminal domain"/>
    <property type="match status" value="1"/>
</dbReference>